<feature type="signal peptide" evidence="3">
    <location>
        <begin position="1"/>
        <end position="29"/>
    </location>
</feature>
<keyword evidence="1" id="KW-0472">Membrane</keyword>
<evidence type="ECO:0000259" key="4">
    <source>
        <dbReference type="PROSITE" id="PS51123"/>
    </source>
</evidence>
<feature type="compositionally biased region" description="Pro residues" evidence="2">
    <location>
        <begin position="561"/>
        <end position="576"/>
    </location>
</feature>
<feature type="domain" description="OmpA-like" evidence="4">
    <location>
        <begin position="216"/>
        <end position="352"/>
    </location>
</feature>
<evidence type="ECO:0000313" key="5">
    <source>
        <dbReference type="EMBL" id="ALG74124.1"/>
    </source>
</evidence>
<evidence type="ECO:0000256" key="1">
    <source>
        <dbReference type="PROSITE-ProRule" id="PRU00473"/>
    </source>
</evidence>
<dbReference type="KEGG" id="ati:AL072_24355"/>
<dbReference type="GO" id="GO:0016020">
    <property type="term" value="C:membrane"/>
    <property type="evidence" value="ECO:0007669"/>
    <property type="project" value="UniProtKB-UniRule"/>
</dbReference>
<dbReference type="Pfam" id="PF00691">
    <property type="entry name" value="OmpA"/>
    <property type="match status" value="1"/>
</dbReference>
<feature type="chain" id="PRO_5041980041" description="OmpA-like domain-containing protein" evidence="3">
    <location>
        <begin position="30"/>
        <end position="617"/>
    </location>
</feature>
<proteinExistence type="predicted"/>
<dbReference type="AlphaFoldDB" id="A0AAC9EYA4"/>
<evidence type="ECO:0000256" key="2">
    <source>
        <dbReference type="SAM" id="MobiDB-lite"/>
    </source>
</evidence>
<dbReference type="Gene3D" id="3.30.1330.60">
    <property type="entry name" value="OmpA-like domain"/>
    <property type="match status" value="1"/>
</dbReference>
<dbReference type="PROSITE" id="PS51123">
    <property type="entry name" value="OMPA_2"/>
    <property type="match status" value="1"/>
</dbReference>
<reference evidence="6" key="1">
    <citation type="submission" date="2015-08" db="EMBL/GenBank/DDBJ databases">
        <title>Complete Genome Sequence of Azospirillum thiophilum BV-S.</title>
        <authorList>
            <person name="Fomenkov A."/>
            <person name="Vincze T."/>
            <person name="Grabovich M."/>
            <person name="Dubinina G."/>
            <person name="Orlova M."/>
            <person name="Belousova E."/>
            <person name="Roberts R.J."/>
        </authorList>
    </citation>
    <scope>NUCLEOTIDE SEQUENCE [LARGE SCALE GENOMIC DNA]</scope>
    <source>
        <strain evidence="6">BV-S</strain>
    </source>
</reference>
<keyword evidence="3" id="KW-0732">Signal</keyword>
<reference evidence="5 6" key="2">
    <citation type="journal article" date="2016" name="Genome Announc.">
        <title>Complete Genome Sequence of a Strain of Azospirillum thiophilum Isolated from a Sulfide Spring.</title>
        <authorList>
            <person name="Fomenkov A."/>
            <person name="Vincze T."/>
            <person name="Grabovich M."/>
            <person name="Anton B.P."/>
            <person name="Dubinina G."/>
            <person name="Orlova M."/>
            <person name="Belousova E."/>
            <person name="Roberts R.J."/>
        </authorList>
    </citation>
    <scope>NUCLEOTIDE SEQUENCE [LARGE SCALE GENOMIC DNA]</scope>
    <source>
        <strain evidence="5 6">BV-S</strain>
    </source>
</reference>
<dbReference type="InterPro" id="IPR006665">
    <property type="entry name" value="OmpA-like"/>
</dbReference>
<feature type="region of interest" description="Disordered" evidence="2">
    <location>
        <begin position="175"/>
        <end position="199"/>
    </location>
</feature>
<dbReference type="CDD" id="cd07185">
    <property type="entry name" value="OmpA_C-like"/>
    <property type="match status" value="1"/>
</dbReference>
<gene>
    <name evidence="5" type="ORF">AL072_24355</name>
</gene>
<name>A0AAC9EYA4_9PROT</name>
<evidence type="ECO:0000256" key="3">
    <source>
        <dbReference type="SAM" id="SignalP"/>
    </source>
</evidence>
<dbReference type="InterPro" id="IPR036737">
    <property type="entry name" value="OmpA-like_sf"/>
</dbReference>
<sequence>MPDHGMKIRLSAILCAVAAGAVWAPPAQALGPSGACPMWKENQEIRDSGLRNFCWQLQQGVTAVVGDAPAIAIDHFSAAARLLDSVGPADRDAAADELTIAVAIARAQNTEWATATQILENFHPRSAPDLTLLARGYLLSRMGRLDDSAALLAKARTALPGQWCGPTDGAALADLQAGRPPQGRRGDSDPAAGHRLPSWLGGPGQNGCNATVGAVVAPLPPVRSYQITFALNSSRLLLDSGGSKRKKEVDANTAILTQMQRIMAQYPDRRFTVVGRSDESCGGLSPARCQSGNLALSQQRADAVRDWLNKQATAPSRLTAEGVGTAGIPYPHNKPKADPRNRIVDFIPTESAGAHPTRACPWEVAAYSPELGARQGRSVTPVKLADLHPSVQAGDHLQPTLGPSLASLGLQIESAGYFIPAEAGLRIRFRADLAPNLTHIYVRDRTAGSGAQTVKNRDLAAMGGMPSAGAGELVQSNGWLPRTAGEFFQLDNDNLTEIELIAASGPLPLDRIGRPSLATLGRADLAQPGPINPVAVIERSGNSLAMDKPQAGETAALVQPPLTPPLTPPPGPPESAAPPASATQPLPPPVQREPASPVEPTLVVTRCTVKVQRATAL</sequence>
<dbReference type="Proteomes" id="UP000069935">
    <property type="component" value="Chromosome 4"/>
</dbReference>
<keyword evidence="6" id="KW-1185">Reference proteome</keyword>
<accession>A0AAC9EYA4</accession>
<dbReference type="EMBL" id="CP012404">
    <property type="protein sequence ID" value="ALG74124.1"/>
    <property type="molecule type" value="Genomic_DNA"/>
</dbReference>
<evidence type="ECO:0000313" key="6">
    <source>
        <dbReference type="Proteomes" id="UP000069935"/>
    </source>
</evidence>
<dbReference type="SUPFAM" id="SSF103088">
    <property type="entry name" value="OmpA-like"/>
    <property type="match status" value="1"/>
</dbReference>
<protein>
    <recommendedName>
        <fullName evidence="4">OmpA-like domain-containing protein</fullName>
    </recommendedName>
</protein>
<feature type="region of interest" description="Disordered" evidence="2">
    <location>
        <begin position="558"/>
        <end position="602"/>
    </location>
</feature>
<organism evidence="5 6">
    <name type="scientific">Azospirillum thiophilum</name>
    <dbReference type="NCBI Taxonomy" id="528244"/>
    <lineage>
        <taxon>Bacteria</taxon>
        <taxon>Pseudomonadati</taxon>
        <taxon>Pseudomonadota</taxon>
        <taxon>Alphaproteobacteria</taxon>
        <taxon>Rhodospirillales</taxon>
        <taxon>Azospirillaceae</taxon>
        <taxon>Azospirillum</taxon>
    </lineage>
</organism>